<dbReference type="AlphaFoldDB" id="A0A9N9BYT9"/>
<dbReference type="PRINTS" id="PR00499">
    <property type="entry name" value="P67PHOX"/>
</dbReference>
<name>A0A9N9BYT9_9GLOM</name>
<feature type="domain" description="SH3" evidence="4">
    <location>
        <begin position="210"/>
        <end position="271"/>
    </location>
</feature>
<dbReference type="SUPFAM" id="SSF50044">
    <property type="entry name" value="SH3-domain"/>
    <property type="match status" value="1"/>
</dbReference>
<feature type="region of interest" description="Disordered" evidence="3">
    <location>
        <begin position="127"/>
        <end position="148"/>
    </location>
</feature>
<dbReference type="InterPro" id="IPR001452">
    <property type="entry name" value="SH3_domain"/>
</dbReference>
<dbReference type="PROSITE" id="PS50002">
    <property type="entry name" value="SH3"/>
    <property type="match status" value="1"/>
</dbReference>
<evidence type="ECO:0000313" key="5">
    <source>
        <dbReference type="EMBL" id="CAG8584543.1"/>
    </source>
</evidence>
<evidence type="ECO:0000256" key="2">
    <source>
        <dbReference type="PROSITE-ProRule" id="PRU00192"/>
    </source>
</evidence>
<evidence type="ECO:0000313" key="6">
    <source>
        <dbReference type="Proteomes" id="UP000789342"/>
    </source>
</evidence>
<gene>
    <name evidence="5" type="ORF">AMORRO_LOCUS7062</name>
</gene>
<dbReference type="InterPro" id="IPR036028">
    <property type="entry name" value="SH3-like_dom_sf"/>
</dbReference>
<dbReference type="InterPro" id="IPR050670">
    <property type="entry name" value="STAM"/>
</dbReference>
<feature type="compositionally biased region" description="Low complexity" evidence="3">
    <location>
        <begin position="305"/>
        <end position="317"/>
    </location>
</feature>
<feature type="compositionally biased region" description="Pro residues" evidence="3">
    <location>
        <begin position="167"/>
        <end position="181"/>
    </location>
</feature>
<feature type="region of interest" description="Disordered" evidence="3">
    <location>
        <begin position="305"/>
        <end position="334"/>
    </location>
</feature>
<dbReference type="PRINTS" id="PR00452">
    <property type="entry name" value="SH3DOMAIN"/>
</dbReference>
<reference evidence="5" key="1">
    <citation type="submission" date="2021-06" db="EMBL/GenBank/DDBJ databases">
        <authorList>
            <person name="Kallberg Y."/>
            <person name="Tangrot J."/>
            <person name="Rosling A."/>
        </authorList>
    </citation>
    <scope>NUCLEOTIDE SEQUENCE</scope>
    <source>
        <strain evidence="5">CL551</strain>
    </source>
</reference>
<dbReference type="SMART" id="SM00326">
    <property type="entry name" value="SH3"/>
    <property type="match status" value="1"/>
</dbReference>
<evidence type="ECO:0000256" key="1">
    <source>
        <dbReference type="ARBA" id="ARBA00022443"/>
    </source>
</evidence>
<feature type="region of interest" description="Disordered" evidence="3">
    <location>
        <begin position="64"/>
        <end position="115"/>
    </location>
</feature>
<dbReference type="CDD" id="cd00174">
    <property type="entry name" value="SH3"/>
    <property type="match status" value="1"/>
</dbReference>
<feature type="compositionally biased region" description="Polar residues" evidence="3">
    <location>
        <begin position="318"/>
        <end position="334"/>
    </location>
</feature>
<evidence type="ECO:0000256" key="3">
    <source>
        <dbReference type="SAM" id="MobiDB-lite"/>
    </source>
</evidence>
<evidence type="ECO:0000259" key="4">
    <source>
        <dbReference type="PROSITE" id="PS50002"/>
    </source>
</evidence>
<accession>A0A9N9BYT9</accession>
<keyword evidence="6" id="KW-1185">Reference proteome</keyword>
<keyword evidence="1 2" id="KW-0728">SH3 domain</keyword>
<dbReference type="Pfam" id="PF00018">
    <property type="entry name" value="SH3_1"/>
    <property type="match status" value="1"/>
</dbReference>
<dbReference type="GO" id="GO:0033565">
    <property type="term" value="C:ESCRT-0 complex"/>
    <property type="evidence" value="ECO:0007669"/>
    <property type="project" value="TreeGrafter"/>
</dbReference>
<dbReference type="PANTHER" id="PTHR45929:SF3">
    <property type="entry name" value="JAK PATHWAY SIGNAL TRANSDUCTION ADAPTOR MOLECULE"/>
    <property type="match status" value="1"/>
</dbReference>
<dbReference type="Gene3D" id="2.30.30.40">
    <property type="entry name" value="SH3 Domains"/>
    <property type="match status" value="1"/>
</dbReference>
<proteinExistence type="predicted"/>
<dbReference type="OrthoDB" id="10255964at2759"/>
<comment type="caution">
    <text evidence="5">The sequence shown here is derived from an EMBL/GenBank/DDBJ whole genome shotgun (WGS) entry which is preliminary data.</text>
</comment>
<dbReference type="EMBL" id="CAJVPV010005088">
    <property type="protein sequence ID" value="CAG8584543.1"/>
    <property type="molecule type" value="Genomic_DNA"/>
</dbReference>
<dbReference type="Proteomes" id="UP000789342">
    <property type="component" value="Unassembled WGS sequence"/>
</dbReference>
<dbReference type="GO" id="GO:0043328">
    <property type="term" value="P:protein transport to vacuole involved in ubiquitin-dependent protein catabolic process via the multivesicular body sorting pathway"/>
    <property type="evidence" value="ECO:0007669"/>
    <property type="project" value="TreeGrafter"/>
</dbReference>
<dbReference type="PANTHER" id="PTHR45929">
    <property type="entry name" value="JAK PATHWAY SIGNAL TRANSDUCTION ADAPTOR MOLECULE"/>
    <property type="match status" value="1"/>
</dbReference>
<organism evidence="5 6">
    <name type="scientific">Acaulospora morrowiae</name>
    <dbReference type="NCBI Taxonomy" id="94023"/>
    <lineage>
        <taxon>Eukaryota</taxon>
        <taxon>Fungi</taxon>
        <taxon>Fungi incertae sedis</taxon>
        <taxon>Mucoromycota</taxon>
        <taxon>Glomeromycotina</taxon>
        <taxon>Glomeromycetes</taxon>
        <taxon>Diversisporales</taxon>
        <taxon>Acaulosporaceae</taxon>
        <taxon>Acaulospora</taxon>
    </lineage>
</organism>
<feature type="compositionally biased region" description="Low complexity" evidence="3">
    <location>
        <begin position="128"/>
        <end position="147"/>
    </location>
</feature>
<sequence>MNSGRMGSPTRSTKPNGTIAAFDPTVLHIIQGIIRDLKFLNEYSYLSNGDYEVIVEKLPKSFEPHAAPHTPPDPSPTSSPALHTSSPVIPGTPKGHYKNSSPQRNSQEIHEGHPDQISLQQPQLSRIQTSLPSQPQQIPTSSPMQSTLSQINTQFNSPIENQARVLPQPPGTTTPPKPIEPPTFASKQAEAESYRVEQEQQEDLPMYSSETLEILMALWDFEGGDEGDLTFRKGDIIEVIEHVNEDWWKGRIQGKSEIGIFPKTYAEPLSNRISMSNNNGHQLRQQSQHEAVILPQTTTVTIIPSQQPQGGQQYPYSTSQQAGASPNNINPYQL</sequence>
<feature type="region of interest" description="Disordered" evidence="3">
    <location>
        <begin position="163"/>
        <end position="190"/>
    </location>
</feature>
<protein>
    <submittedName>
        <fullName evidence="5">6525_t:CDS:1</fullName>
    </submittedName>
</protein>